<sequence length="505" mass="59863">MDEDIIQPEETFDTIDEDLPMEKLLKLSKSFKMGVERNLKTFKKEKLTMMNEVTNIGNTTSTLNEESEEIVDNSSIKEIPFNKHRVADSNVSFLKPKGNTFNNLKQELKNENDSLLETQHIENEFKPYQNMISETHGVLNFNQADNEKINYAKSILEIENKGRHWKDKYDELYEKYLRLESKYMLAEKENCNNQIEIARIKTIENENLQLNQIIDKTNRVRKHLESALESCLGEVDKYKTDADIARNKVREAIEIMDKISSEKDRLIEDLNNSKEQISKLENELKNLIQEAGKKVKLEIENVKIIYKNKLREANAEIEILRTEKQIEGNKYQRISKEYEVLSKNYALINQKFADKPHEYSKKMTGLVKQNNEYEVTLNNIRTNVEILEEANRKLQDRKRPEDKYQQKNMQIKELTKHLEALKQLLDMWKIEVRSIIDGFKQKIKQLKQHCNKLYKTNTKLKRIINNSKINNFPSKRKQLYKPRKNKRYGTHLYSVFFSKLIVLLF</sequence>
<name>A0A8B8FSC1_9HEMI</name>
<proteinExistence type="predicted"/>
<evidence type="ECO:0000256" key="1">
    <source>
        <dbReference type="SAM" id="Coils"/>
    </source>
</evidence>
<dbReference type="Proteomes" id="UP000694846">
    <property type="component" value="Unplaced"/>
</dbReference>
<organism evidence="2 3">
    <name type="scientific">Sipha flava</name>
    <name type="common">yellow sugarcane aphid</name>
    <dbReference type="NCBI Taxonomy" id="143950"/>
    <lineage>
        <taxon>Eukaryota</taxon>
        <taxon>Metazoa</taxon>
        <taxon>Ecdysozoa</taxon>
        <taxon>Arthropoda</taxon>
        <taxon>Hexapoda</taxon>
        <taxon>Insecta</taxon>
        <taxon>Pterygota</taxon>
        <taxon>Neoptera</taxon>
        <taxon>Paraneoptera</taxon>
        <taxon>Hemiptera</taxon>
        <taxon>Sternorrhyncha</taxon>
        <taxon>Aphidomorpha</taxon>
        <taxon>Aphidoidea</taxon>
        <taxon>Aphididae</taxon>
        <taxon>Sipha</taxon>
    </lineage>
</organism>
<feature type="coiled-coil region" evidence="1">
    <location>
        <begin position="256"/>
        <end position="330"/>
    </location>
</feature>
<evidence type="ECO:0000313" key="3">
    <source>
        <dbReference type="RefSeq" id="XP_025413373.1"/>
    </source>
</evidence>
<keyword evidence="2" id="KW-1185">Reference proteome</keyword>
<keyword evidence="1" id="KW-0175">Coiled coil</keyword>
<dbReference type="RefSeq" id="XP_025413373.1">
    <property type="nucleotide sequence ID" value="XM_025557588.1"/>
</dbReference>
<feature type="coiled-coil region" evidence="1">
    <location>
        <begin position="169"/>
        <end position="220"/>
    </location>
</feature>
<dbReference type="GeneID" id="112685651"/>
<dbReference type="AlphaFoldDB" id="A0A8B8FSC1"/>
<dbReference type="OrthoDB" id="551053at2759"/>
<feature type="coiled-coil region" evidence="1">
    <location>
        <begin position="370"/>
        <end position="456"/>
    </location>
</feature>
<accession>A0A8B8FSC1</accession>
<protein>
    <submittedName>
        <fullName evidence="3">Sporulation-specific protein 15-like isoform X1</fullName>
    </submittedName>
</protein>
<evidence type="ECO:0000313" key="2">
    <source>
        <dbReference type="Proteomes" id="UP000694846"/>
    </source>
</evidence>
<gene>
    <name evidence="3" type="primary">LOC112685651</name>
</gene>
<reference evidence="3" key="1">
    <citation type="submission" date="2025-08" db="UniProtKB">
        <authorList>
            <consortium name="RefSeq"/>
        </authorList>
    </citation>
    <scope>IDENTIFICATION</scope>
    <source>
        <tissue evidence="3">Whole body</tissue>
    </source>
</reference>